<proteinExistence type="predicted"/>
<keyword evidence="2" id="KW-1185">Reference proteome</keyword>
<dbReference type="EMBL" id="GL996503">
    <property type="protein sequence ID" value="EGW31557.1"/>
    <property type="molecule type" value="Genomic_DNA"/>
</dbReference>
<sequence length="57" mass="6949">MTLLILAYAQTYLRRRLAQREDQRVYAFGTDRRDRHHFCDDGLNYQCTGRHTTKFRL</sequence>
<dbReference type="GeneID" id="18874200"/>
<dbReference type="KEGG" id="spaa:SPAPADRAFT_62163"/>
<reference evidence="1 2" key="1">
    <citation type="journal article" date="2011" name="Proc. Natl. Acad. Sci. U.S.A.">
        <title>Comparative genomics of xylose-fermenting fungi for enhanced biofuel production.</title>
        <authorList>
            <person name="Wohlbach D.J."/>
            <person name="Kuo A."/>
            <person name="Sato T.K."/>
            <person name="Potts K.M."/>
            <person name="Salamov A.A."/>
            <person name="LaButti K.M."/>
            <person name="Sun H."/>
            <person name="Clum A."/>
            <person name="Pangilinan J.L."/>
            <person name="Lindquist E.A."/>
            <person name="Lucas S."/>
            <person name="Lapidus A."/>
            <person name="Jin M."/>
            <person name="Gunawan C."/>
            <person name="Balan V."/>
            <person name="Dale B.E."/>
            <person name="Jeffries T.W."/>
            <person name="Zinkel R."/>
            <person name="Barry K.W."/>
            <person name="Grigoriev I.V."/>
            <person name="Gasch A.P."/>
        </authorList>
    </citation>
    <scope>NUCLEOTIDE SEQUENCE [LARGE SCALE GENOMIC DNA]</scope>
    <source>
        <strain evidence="2">NRRL Y-27907 / 11-Y1</strain>
    </source>
</reference>
<evidence type="ECO:0000313" key="2">
    <source>
        <dbReference type="Proteomes" id="UP000000709"/>
    </source>
</evidence>
<gene>
    <name evidence="1" type="ORF">SPAPADRAFT_62163</name>
</gene>
<evidence type="ECO:0000313" key="1">
    <source>
        <dbReference type="EMBL" id="EGW31557.1"/>
    </source>
</evidence>
<name>G3AQL0_SPAPN</name>
<organism evidence="2">
    <name type="scientific">Spathaspora passalidarum (strain NRRL Y-27907 / 11-Y1)</name>
    <dbReference type="NCBI Taxonomy" id="619300"/>
    <lineage>
        <taxon>Eukaryota</taxon>
        <taxon>Fungi</taxon>
        <taxon>Dikarya</taxon>
        <taxon>Ascomycota</taxon>
        <taxon>Saccharomycotina</taxon>
        <taxon>Pichiomycetes</taxon>
        <taxon>Debaryomycetaceae</taxon>
        <taxon>Spathaspora</taxon>
    </lineage>
</organism>
<accession>G3AQL0</accession>
<dbReference type="AlphaFoldDB" id="G3AQL0"/>
<dbReference type="InParanoid" id="G3AQL0"/>
<dbReference type="RefSeq" id="XP_007376335.1">
    <property type="nucleotide sequence ID" value="XM_007376273.1"/>
</dbReference>
<protein>
    <submittedName>
        <fullName evidence="1">Uncharacterized protein</fullName>
    </submittedName>
</protein>
<dbReference type="Proteomes" id="UP000000709">
    <property type="component" value="Unassembled WGS sequence"/>
</dbReference>
<dbReference type="HOGENOM" id="CLU_2997945_0_0_1"/>